<feature type="region of interest" description="Disordered" evidence="8">
    <location>
        <begin position="1"/>
        <end position="21"/>
    </location>
</feature>
<dbReference type="EMBL" id="BAED01000058">
    <property type="protein sequence ID" value="GAB06657.1"/>
    <property type="molecule type" value="Genomic_DNA"/>
</dbReference>
<dbReference type="InterPro" id="IPR000014">
    <property type="entry name" value="PAS"/>
</dbReference>
<dbReference type="SUPFAM" id="SSF55874">
    <property type="entry name" value="ATPase domain of HSP90 chaperone/DNA topoisomerase II/histidine kinase"/>
    <property type="match status" value="1"/>
</dbReference>
<dbReference type="GO" id="GO:0005886">
    <property type="term" value="C:plasma membrane"/>
    <property type="evidence" value="ECO:0007669"/>
    <property type="project" value="UniProtKB-SubCell"/>
</dbReference>
<dbReference type="Pfam" id="PF02518">
    <property type="entry name" value="HATPase_c"/>
    <property type="match status" value="1"/>
</dbReference>
<dbReference type="SMART" id="SM00387">
    <property type="entry name" value="HATPase_c"/>
    <property type="match status" value="1"/>
</dbReference>
<dbReference type="Pfam" id="PF13185">
    <property type="entry name" value="GAF_2"/>
    <property type="match status" value="1"/>
</dbReference>
<dbReference type="Pfam" id="PF13426">
    <property type="entry name" value="PAS_9"/>
    <property type="match status" value="1"/>
</dbReference>
<feature type="domain" description="PAC" evidence="11">
    <location>
        <begin position="269"/>
        <end position="321"/>
    </location>
</feature>
<accession>G7GST2</accession>
<evidence type="ECO:0000256" key="7">
    <source>
        <dbReference type="ARBA" id="ARBA00023012"/>
    </source>
</evidence>
<evidence type="ECO:0000259" key="10">
    <source>
        <dbReference type="PROSITE" id="PS50112"/>
    </source>
</evidence>
<dbReference type="SMART" id="SM00388">
    <property type="entry name" value="HisKA"/>
    <property type="match status" value="1"/>
</dbReference>
<dbReference type="InterPro" id="IPR003018">
    <property type="entry name" value="GAF"/>
</dbReference>
<evidence type="ECO:0000256" key="1">
    <source>
        <dbReference type="ARBA" id="ARBA00000085"/>
    </source>
</evidence>
<dbReference type="InterPro" id="IPR029016">
    <property type="entry name" value="GAF-like_dom_sf"/>
</dbReference>
<evidence type="ECO:0000256" key="3">
    <source>
        <dbReference type="ARBA" id="ARBA00012438"/>
    </source>
</evidence>
<evidence type="ECO:0000313" key="12">
    <source>
        <dbReference type="EMBL" id="GAB06657.1"/>
    </source>
</evidence>
<sequence>MRMSGGTWRRAGPSPATELHPDDASTLLERQMDVLELLSAAAPLREVLTAIIASLEQMMPGARCSVLTIDAGDGTLRHGAAPSLCPAYLRAIDGLRPGPSAGSCGTAVHEGHAVLIPDIRIDDRWSDFRDAALDCGLVACWSTPIRGPGGHIVGTFAVYHGYPHEPSDRERRLVDRFTDIASVAIEHSRLIDEVVESEELFRRSFEDNPAGEVLCDLNRRVERANAAFCALSGYPAEKLIGTSIGSVLCLSADTEARIQLMLTAGGACVTRQSVVITADGSECPVEATVSVIRDRNGSPARLAFNVLDLTERLAAEAHRQAHREADVARQIAEEHSRAKSALLTSVSHEIRTPLQAIRGFTELLATLELGEERRHEALSRINTAADHLLGLVTDVLDISRAEANALPLRPERVELAGSIDEVVDLTSELAAERAVCVRSRLDDDEWVLADPDRLRQVLFNLIGNAIRHGRRRGTVMITSSATDTDVLVAIADDGPGIPEDLLDRIFTPFTRGIDAASEPVDGYGLGLMLSHGLASAMGGDLSAGNADSGGAVFTLRLPRAVDIRSRGR</sequence>
<dbReference type="AlphaFoldDB" id="G7GST2"/>
<dbReference type="PROSITE" id="PS50112">
    <property type="entry name" value="PAS"/>
    <property type="match status" value="1"/>
</dbReference>
<dbReference type="SMART" id="SM00065">
    <property type="entry name" value="GAF"/>
    <property type="match status" value="1"/>
</dbReference>
<dbReference type="PROSITE" id="PS50113">
    <property type="entry name" value="PAC"/>
    <property type="match status" value="1"/>
</dbReference>
<dbReference type="InterPro" id="IPR005467">
    <property type="entry name" value="His_kinase_dom"/>
</dbReference>
<dbReference type="Gene3D" id="3.30.565.10">
    <property type="entry name" value="Histidine kinase-like ATPase, C-terminal domain"/>
    <property type="match status" value="1"/>
</dbReference>
<comment type="catalytic activity">
    <reaction evidence="1">
        <text>ATP + protein L-histidine = ADP + protein N-phospho-L-histidine.</text>
        <dbReference type="EC" id="2.7.13.3"/>
    </reaction>
</comment>
<evidence type="ECO:0000259" key="11">
    <source>
        <dbReference type="PROSITE" id="PS50113"/>
    </source>
</evidence>
<dbReference type="STRING" id="1075090.GOAMR_58_00340"/>
<evidence type="ECO:0000256" key="2">
    <source>
        <dbReference type="ARBA" id="ARBA00004236"/>
    </source>
</evidence>
<dbReference type="Gene3D" id="3.30.450.20">
    <property type="entry name" value="PAS domain"/>
    <property type="match status" value="1"/>
</dbReference>
<dbReference type="PANTHER" id="PTHR43711:SF1">
    <property type="entry name" value="HISTIDINE KINASE 1"/>
    <property type="match status" value="1"/>
</dbReference>
<dbReference type="InterPro" id="IPR050736">
    <property type="entry name" value="Sensor_HK_Regulatory"/>
</dbReference>
<dbReference type="SUPFAM" id="SSF55785">
    <property type="entry name" value="PYP-like sensor domain (PAS domain)"/>
    <property type="match status" value="1"/>
</dbReference>
<proteinExistence type="predicted"/>
<dbReference type="PANTHER" id="PTHR43711">
    <property type="entry name" value="TWO-COMPONENT HISTIDINE KINASE"/>
    <property type="match status" value="1"/>
</dbReference>
<dbReference type="CDD" id="cd00130">
    <property type="entry name" value="PAS"/>
    <property type="match status" value="1"/>
</dbReference>
<dbReference type="eggNOG" id="COG2203">
    <property type="taxonomic scope" value="Bacteria"/>
</dbReference>
<evidence type="ECO:0000256" key="4">
    <source>
        <dbReference type="ARBA" id="ARBA00022553"/>
    </source>
</evidence>
<gene>
    <name evidence="12" type="ORF">GOAMR_58_00340</name>
</gene>
<dbReference type="CDD" id="cd00082">
    <property type="entry name" value="HisKA"/>
    <property type="match status" value="1"/>
</dbReference>
<keyword evidence="7" id="KW-0902">Two-component regulatory system</keyword>
<reference evidence="12 13" key="1">
    <citation type="submission" date="2011-11" db="EMBL/GenBank/DDBJ databases">
        <title>Whole genome shotgun sequence of Gordonia amarae NBRC 15530.</title>
        <authorList>
            <person name="Takarada H."/>
            <person name="Hosoyama A."/>
            <person name="Tsuchikane K."/>
            <person name="Katsumata H."/>
            <person name="Yamazaki S."/>
            <person name="Fujita N."/>
        </authorList>
    </citation>
    <scope>NUCLEOTIDE SEQUENCE [LARGE SCALE GENOMIC DNA]</scope>
    <source>
        <strain evidence="12 13">NBRC 15530</strain>
    </source>
</reference>
<evidence type="ECO:0000256" key="8">
    <source>
        <dbReference type="SAM" id="MobiDB-lite"/>
    </source>
</evidence>
<evidence type="ECO:0000313" key="13">
    <source>
        <dbReference type="Proteomes" id="UP000006023"/>
    </source>
</evidence>
<dbReference type="Pfam" id="PF00512">
    <property type="entry name" value="HisKA"/>
    <property type="match status" value="1"/>
</dbReference>
<dbReference type="Gene3D" id="1.10.287.130">
    <property type="match status" value="1"/>
</dbReference>
<comment type="caution">
    <text evidence="12">The sequence shown here is derived from an EMBL/GenBank/DDBJ whole genome shotgun (WGS) entry which is preliminary data.</text>
</comment>
<feature type="domain" description="PAS" evidence="10">
    <location>
        <begin position="197"/>
        <end position="243"/>
    </location>
</feature>
<dbReference type="InterPro" id="IPR003661">
    <property type="entry name" value="HisK_dim/P_dom"/>
</dbReference>
<organism evidence="12 13">
    <name type="scientific">Gordonia amarae NBRC 15530</name>
    <dbReference type="NCBI Taxonomy" id="1075090"/>
    <lineage>
        <taxon>Bacteria</taxon>
        <taxon>Bacillati</taxon>
        <taxon>Actinomycetota</taxon>
        <taxon>Actinomycetes</taxon>
        <taxon>Mycobacteriales</taxon>
        <taxon>Gordoniaceae</taxon>
        <taxon>Gordonia</taxon>
    </lineage>
</organism>
<dbReference type="InterPro" id="IPR036097">
    <property type="entry name" value="HisK_dim/P_sf"/>
</dbReference>
<dbReference type="eggNOG" id="COG5002">
    <property type="taxonomic scope" value="Bacteria"/>
</dbReference>
<dbReference type="PROSITE" id="PS50109">
    <property type="entry name" value="HIS_KIN"/>
    <property type="match status" value="1"/>
</dbReference>
<evidence type="ECO:0000256" key="6">
    <source>
        <dbReference type="ARBA" id="ARBA00022777"/>
    </source>
</evidence>
<keyword evidence="5" id="KW-0808">Transferase</keyword>
<dbReference type="InterPro" id="IPR000700">
    <property type="entry name" value="PAS-assoc_C"/>
</dbReference>
<dbReference type="CDD" id="cd00075">
    <property type="entry name" value="HATPase"/>
    <property type="match status" value="1"/>
</dbReference>
<dbReference type="EC" id="2.7.13.3" evidence="3"/>
<dbReference type="PRINTS" id="PR00344">
    <property type="entry name" value="BCTRLSENSOR"/>
</dbReference>
<feature type="domain" description="Histidine kinase" evidence="9">
    <location>
        <begin position="345"/>
        <end position="561"/>
    </location>
</feature>
<dbReference type="SUPFAM" id="SSF47384">
    <property type="entry name" value="Homodimeric domain of signal transducing histidine kinase"/>
    <property type="match status" value="1"/>
</dbReference>
<comment type="subcellular location">
    <subcellularLocation>
        <location evidence="2">Cell membrane</location>
    </subcellularLocation>
</comment>
<dbReference type="InterPro" id="IPR035965">
    <property type="entry name" value="PAS-like_dom_sf"/>
</dbReference>
<dbReference type="NCBIfam" id="TIGR00229">
    <property type="entry name" value="sensory_box"/>
    <property type="match status" value="1"/>
</dbReference>
<protein>
    <recommendedName>
        <fullName evidence="3">histidine kinase</fullName>
        <ecNumber evidence="3">2.7.13.3</ecNumber>
    </recommendedName>
</protein>
<keyword evidence="13" id="KW-1185">Reference proteome</keyword>
<evidence type="ECO:0000259" key="9">
    <source>
        <dbReference type="PROSITE" id="PS50109"/>
    </source>
</evidence>
<keyword evidence="6 12" id="KW-0418">Kinase</keyword>
<dbReference type="Gene3D" id="3.30.450.40">
    <property type="match status" value="1"/>
</dbReference>
<dbReference type="Proteomes" id="UP000006023">
    <property type="component" value="Unassembled WGS sequence"/>
</dbReference>
<dbReference type="SUPFAM" id="SSF55781">
    <property type="entry name" value="GAF domain-like"/>
    <property type="match status" value="1"/>
</dbReference>
<dbReference type="InterPro" id="IPR003594">
    <property type="entry name" value="HATPase_dom"/>
</dbReference>
<evidence type="ECO:0000256" key="5">
    <source>
        <dbReference type="ARBA" id="ARBA00022679"/>
    </source>
</evidence>
<dbReference type="GO" id="GO:0000155">
    <property type="term" value="F:phosphorelay sensor kinase activity"/>
    <property type="evidence" value="ECO:0007669"/>
    <property type="project" value="InterPro"/>
</dbReference>
<dbReference type="InterPro" id="IPR036890">
    <property type="entry name" value="HATPase_C_sf"/>
</dbReference>
<dbReference type="InterPro" id="IPR004358">
    <property type="entry name" value="Sig_transdc_His_kin-like_C"/>
</dbReference>
<name>G7GST2_9ACTN</name>
<keyword evidence="4" id="KW-0597">Phosphoprotein</keyword>